<dbReference type="Proteomes" id="UP001152523">
    <property type="component" value="Unassembled WGS sequence"/>
</dbReference>
<organism evidence="2 3">
    <name type="scientific">Cuscuta epithymum</name>
    <dbReference type="NCBI Taxonomy" id="186058"/>
    <lineage>
        <taxon>Eukaryota</taxon>
        <taxon>Viridiplantae</taxon>
        <taxon>Streptophyta</taxon>
        <taxon>Embryophyta</taxon>
        <taxon>Tracheophyta</taxon>
        <taxon>Spermatophyta</taxon>
        <taxon>Magnoliopsida</taxon>
        <taxon>eudicotyledons</taxon>
        <taxon>Gunneridae</taxon>
        <taxon>Pentapetalae</taxon>
        <taxon>asterids</taxon>
        <taxon>lamiids</taxon>
        <taxon>Solanales</taxon>
        <taxon>Convolvulaceae</taxon>
        <taxon>Cuscuteae</taxon>
        <taxon>Cuscuta</taxon>
        <taxon>Cuscuta subgen. Cuscuta</taxon>
    </lineage>
</organism>
<evidence type="ECO:0000313" key="2">
    <source>
        <dbReference type="EMBL" id="CAH9123103.1"/>
    </source>
</evidence>
<keyword evidence="1" id="KW-0472">Membrane</keyword>
<sequence length="153" mass="17527">MFSSRSMVSIQQQGMSKEDIVIQYKSMTIEADERRARPPPEPLPWSASKARVWKKICELCFNYVLCCLCFSFELHVVLDVFLFPSREILYFKSGDEKSGLLVIGSIKPITGSANIIDSTEVIYSKSGSRVDDRHKAFYGFVYFFFLDCIISHV</sequence>
<dbReference type="EMBL" id="CAMAPF010000929">
    <property type="protein sequence ID" value="CAH9123103.1"/>
    <property type="molecule type" value="Genomic_DNA"/>
</dbReference>
<feature type="transmembrane region" description="Helical" evidence="1">
    <location>
        <begin position="59"/>
        <end position="78"/>
    </location>
</feature>
<keyword evidence="1" id="KW-1133">Transmembrane helix</keyword>
<proteinExistence type="predicted"/>
<comment type="caution">
    <text evidence="2">The sequence shown here is derived from an EMBL/GenBank/DDBJ whole genome shotgun (WGS) entry which is preliminary data.</text>
</comment>
<evidence type="ECO:0000313" key="3">
    <source>
        <dbReference type="Proteomes" id="UP001152523"/>
    </source>
</evidence>
<protein>
    <submittedName>
        <fullName evidence="2">Uncharacterized protein</fullName>
    </submittedName>
</protein>
<keyword evidence="3" id="KW-1185">Reference proteome</keyword>
<gene>
    <name evidence="2" type="ORF">CEPIT_LOCUS24955</name>
</gene>
<evidence type="ECO:0000256" key="1">
    <source>
        <dbReference type="SAM" id="Phobius"/>
    </source>
</evidence>
<accession>A0AAV0ELX0</accession>
<dbReference type="AlphaFoldDB" id="A0AAV0ELX0"/>
<feature type="non-terminal residue" evidence="2">
    <location>
        <position position="153"/>
    </location>
</feature>
<name>A0AAV0ELX0_9ASTE</name>
<keyword evidence="1" id="KW-0812">Transmembrane</keyword>
<reference evidence="2" key="1">
    <citation type="submission" date="2022-07" db="EMBL/GenBank/DDBJ databases">
        <authorList>
            <person name="Macas J."/>
            <person name="Novak P."/>
            <person name="Neumann P."/>
        </authorList>
    </citation>
    <scope>NUCLEOTIDE SEQUENCE</scope>
</reference>